<proteinExistence type="predicted"/>
<sequence length="355" mass="42611">MTFFKDTLSLIKKYYIPIGLFFTILFLLVSFIAPYIFTQPAFTDNLDFTARGAIGDTIGGLMNPFIAISASILTFMAFYIQYKANQEVQKQFRIQQFESQFYEMLRLHKENVNEVSVSETKTVIQSFKNNQIAIIDINGRKAFEHHVRELEINYNAAKIVFEDMDKDFWLKKAYHLYFFGLGDDDKKNFYVSSNKRPPKSKTKDREFYDKIKKTKGSLQFEKIEGHATYLAHLYRHLFQMVKFVATQDESFISYEEQRKYLRILRAQLSNPEQVMLFYNWKSNFGFKWEEADEESKDNSKKNKFFTDYRMIHNLYQDIIFEDFKLEEIFDLNGYFRKEKDRDKDPLFEYEDWKDD</sequence>
<keyword evidence="1" id="KW-1133">Transmembrane helix</keyword>
<organism evidence="2 3">
    <name type="scientific">Flavobacterium xylosi</name>
    <dbReference type="NCBI Taxonomy" id="3230415"/>
    <lineage>
        <taxon>Bacteria</taxon>
        <taxon>Pseudomonadati</taxon>
        <taxon>Bacteroidota</taxon>
        <taxon>Flavobacteriia</taxon>
        <taxon>Flavobacteriales</taxon>
        <taxon>Flavobacteriaceae</taxon>
        <taxon>Flavobacterium</taxon>
    </lineage>
</organism>
<protein>
    <submittedName>
        <fullName evidence="2">Phage abortive infection protein</fullName>
    </submittedName>
</protein>
<dbReference type="RefSeq" id="WP_379853141.1">
    <property type="nucleotide sequence ID" value="NZ_JBHZPZ010000001.1"/>
</dbReference>
<gene>
    <name evidence="2" type="ORF">ACFX5E_00180</name>
</gene>
<name>A0ABW6HR62_9FLAO</name>
<keyword evidence="3" id="KW-1185">Reference proteome</keyword>
<comment type="caution">
    <text evidence="2">The sequence shown here is derived from an EMBL/GenBank/DDBJ whole genome shotgun (WGS) entry which is preliminary data.</text>
</comment>
<reference evidence="2 3" key="1">
    <citation type="submission" date="2024-06" db="EMBL/GenBank/DDBJ databases">
        <title>Flavobacterium spp. isolated from glacier.</title>
        <authorList>
            <person name="Han D."/>
        </authorList>
    </citation>
    <scope>NUCLEOTIDE SEQUENCE [LARGE SCALE GENOMIC DNA]</scope>
    <source>
        <strain evidence="2 3">LS2P90</strain>
    </source>
</reference>
<dbReference type="Pfam" id="PF16872">
    <property type="entry name" value="putAbiC"/>
    <property type="match status" value="1"/>
</dbReference>
<evidence type="ECO:0000313" key="2">
    <source>
        <dbReference type="EMBL" id="MFE3866485.1"/>
    </source>
</evidence>
<keyword evidence="1" id="KW-0812">Transmembrane</keyword>
<evidence type="ECO:0000256" key="1">
    <source>
        <dbReference type="SAM" id="Phobius"/>
    </source>
</evidence>
<accession>A0ABW6HR62</accession>
<keyword evidence="1" id="KW-0472">Membrane</keyword>
<dbReference type="Proteomes" id="UP001600109">
    <property type="component" value="Unassembled WGS sequence"/>
</dbReference>
<feature type="transmembrane region" description="Helical" evidence="1">
    <location>
        <begin position="57"/>
        <end position="80"/>
    </location>
</feature>
<dbReference type="EMBL" id="JBHZPZ010000001">
    <property type="protein sequence ID" value="MFE3866485.1"/>
    <property type="molecule type" value="Genomic_DNA"/>
</dbReference>
<dbReference type="InterPro" id="IPR031709">
    <property type="entry name" value="PutAbiC"/>
</dbReference>
<feature type="transmembrane region" description="Helical" evidence="1">
    <location>
        <begin position="14"/>
        <end position="37"/>
    </location>
</feature>
<evidence type="ECO:0000313" key="3">
    <source>
        <dbReference type="Proteomes" id="UP001600109"/>
    </source>
</evidence>